<dbReference type="Proteomes" id="UP001063213">
    <property type="component" value="Segment"/>
</dbReference>
<dbReference type="Gene3D" id="6.10.250.960">
    <property type="match status" value="1"/>
</dbReference>
<dbReference type="Pfam" id="PF05435">
    <property type="entry name" value="Phi-29_GP3"/>
    <property type="match status" value="1"/>
</dbReference>
<name>A0A976MZJ9_9CAUD</name>
<sequence length="266" mass="31450">MARNPHIRITDNDRKTYARLVKNAKAKISRTRKNYGLDLSNEVEFPPLESFTTRKQFNEWKQKQESFTNRANTKYQFVKNKYGIVASKATLNEIERNTKEAQKIVDEQREKIEDKPFISGGKQQGTVGQRMQFLSPSQVTGVSRPSDFDFDQVRSYNRLHTLRVGMEEKADPEYYDRRMTQMHQNFIEIVEKSFNSFSLSDELVERLRKIPPDDFFELYLIFDELSFEYFDSEGQDVRATEAMLEKIHSYIDRYERGDVNLDLKGF</sequence>
<dbReference type="EMBL" id="ON042750">
    <property type="protein sequence ID" value="UOX39806.1"/>
    <property type="molecule type" value="Genomic_DNA"/>
</dbReference>
<dbReference type="Gene3D" id="1.20.1270.230">
    <property type="entry name" value="DNA terminal protein Gp3, priming domain"/>
    <property type="match status" value="1"/>
</dbReference>
<dbReference type="InterPro" id="IPR037216">
    <property type="entry name" value="DNA_terminal_Gp3_sf"/>
</dbReference>
<dbReference type="GO" id="GO:0006269">
    <property type="term" value="P:DNA replication, synthesis of primer"/>
    <property type="evidence" value="ECO:0007669"/>
    <property type="project" value="InterPro"/>
</dbReference>
<protein>
    <submittedName>
        <fullName evidence="1">Primer terminal protein</fullName>
    </submittedName>
</protein>
<accession>A0A976MZJ9</accession>
<reference evidence="1" key="1">
    <citation type="submission" date="2022-03" db="EMBL/GenBank/DDBJ databases">
        <authorList>
            <person name="Subramanyam B."/>
            <person name="Soundarya J."/>
            <person name="Selvaraj A."/>
            <person name="Tamilzhalagan S."/>
            <person name="Soliyappan S."/>
            <person name="Selvakumar V."/>
            <person name="Ranganathan U.K."/>
        </authorList>
    </citation>
    <scope>NUCLEOTIDE SEQUENCE</scope>
</reference>
<dbReference type="SUPFAM" id="SSF140919">
    <property type="entry name" value="DNA terminal protein"/>
    <property type="match status" value="1"/>
</dbReference>
<evidence type="ECO:0000313" key="1">
    <source>
        <dbReference type="EMBL" id="UOX39806.1"/>
    </source>
</evidence>
<organism evidence="1 2">
    <name type="scientific">Bacillus phage Chedec 11</name>
    <dbReference type="NCBI Taxonomy" id="2932672"/>
    <lineage>
        <taxon>Viruses</taxon>
        <taxon>Duplodnaviria</taxon>
        <taxon>Heunggongvirae</taxon>
        <taxon>Uroviricota</taxon>
        <taxon>Caudoviricetes</taxon>
        <taxon>Salasmaviridae</taxon>
        <taxon>Picovirinae</taxon>
        <taxon>Bahkauvirus</taxon>
        <taxon>Bahkauvirus chedec</taxon>
    </lineage>
</organism>
<dbReference type="PIRSF" id="PIRSF004179">
    <property type="entry name" value="Phi-29_GP3"/>
    <property type="match status" value="1"/>
</dbReference>
<dbReference type="InterPro" id="IPR043124">
    <property type="entry name" value="DNA_terminal_Gp3_C"/>
</dbReference>
<evidence type="ECO:0000313" key="2">
    <source>
        <dbReference type="Proteomes" id="UP001063213"/>
    </source>
</evidence>
<dbReference type="InterPro" id="IPR008770">
    <property type="entry name" value="DNA_terminal_Gp3"/>
</dbReference>
<keyword evidence="2" id="KW-1185">Reference proteome</keyword>
<proteinExistence type="predicted"/>